<keyword evidence="2" id="KW-1185">Reference proteome</keyword>
<organism evidence="1 2">
    <name type="scientific">Mesobacillus campisalis</name>
    <dbReference type="NCBI Taxonomy" id="1408103"/>
    <lineage>
        <taxon>Bacteria</taxon>
        <taxon>Bacillati</taxon>
        <taxon>Bacillota</taxon>
        <taxon>Bacilli</taxon>
        <taxon>Bacillales</taxon>
        <taxon>Bacillaceae</taxon>
        <taxon>Mesobacillus</taxon>
    </lineage>
</organism>
<evidence type="ECO:0008006" key="3">
    <source>
        <dbReference type="Google" id="ProtNLM"/>
    </source>
</evidence>
<protein>
    <recommendedName>
        <fullName evidence="3">DUF2642 domain-containing protein</fullName>
    </recommendedName>
</protein>
<dbReference type="AlphaFoldDB" id="A0A0M2SZ94"/>
<accession>A0A0M2SZ94</accession>
<reference evidence="1 2" key="1">
    <citation type="submission" date="2015-04" db="EMBL/GenBank/DDBJ databases">
        <title>Taxonomic description and genome sequence of Bacillus campisalis sp. nov., a novel member of the genus Bacillus isolated from solar saltern.</title>
        <authorList>
            <person name="Mathan Kumar R."/>
            <person name="Kaur G."/>
            <person name="Kumar A."/>
            <person name="Singh N.K."/>
            <person name="Kaur N."/>
            <person name="Kumar N."/>
            <person name="Mayilraj S."/>
        </authorList>
    </citation>
    <scope>NUCLEOTIDE SEQUENCE [LARGE SCALE GENOMIC DNA]</scope>
    <source>
        <strain evidence="1 2">SA2-6</strain>
    </source>
</reference>
<evidence type="ECO:0000313" key="2">
    <source>
        <dbReference type="Proteomes" id="UP000034166"/>
    </source>
</evidence>
<dbReference type="EMBL" id="LAYY01000001">
    <property type="protein sequence ID" value="KKK39874.1"/>
    <property type="molecule type" value="Genomic_DNA"/>
</dbReference>
<dbReference type="Proteomes" id="UP000034166">
    <property type="component" value="Unassembled WGS sequence"/>
</dbReference>
<dbReference type="PATRIC" id="fig|1408103.3.peg.196"/>
<gene>
    <name evidence="1" type="ORF">WQ57_00890</name>
</gene>
<proteinExistence type="predicted"/>
<name>A0A0M2SZ94_9BACI</name>
<comment type="caution">
    <text evidence="1">The sequence shown here is derived from an EMBL/GenBank/DDBJ whole genome shotgun (WGS) entry which is preliminary data.</text>
</comment>
<sequence>MGHRHDKKCCHCKDDCKKDCLCKILKKFEGNDVTLKTKSGDMITGELQKVTKDCCVKIVEPDMITPFVNEQLTVIRCKDIEHFSIDLLFD</sequence>
<evidence type="ECO:0000313" key="1">
    <source>
        <dbReference type="EMBL" id="KKK39874.1"/>
    </source>
</evidence>